<dbReference type="PANTHER" id="PTHR30461">
    <property type="entry name" value="DNA-INVERTASE FROM LAMBDOID PROPHAGE"/>
    <property type="match status" value="1"/>
</dbReference>
<dbReference type="SMART" id="SM00857">
    <property type="entry name" value="Resolvase"/>
    <property type="match status" value="1"/>
</dbReference>
<sequence length="472" mass="55056">MNSKRKVAIYSRVSTLHQAEEGYSIGQQIEALTKYCQAMDWVIYDNYSDGGFSGGKLERPAMRKMIQDAESGKFDTVIVYKLDRLSRNVRDTLYLVKDVFNANNVDFVSLQENIDTKSAMGNLFITLLSAIAEFEREQIKERMQLGVKGRAKSGKTTAWATPPFGYKYDTNTQLMTVDHYQAEIVRDMFNKIISGWSIIGITTYMRENYDGKWTHVKVKRILENITYIGKVKYRNEIFEGEHTPILPEELFYKAQEALEERTNKKDNTRPFQGLYMLSHIAKCGYCGTPLKIDTYKPRKDGTRKRTYTCINKNPRRTKTMIYNNGEECKESGRYDVKDVENYVLNEINKFQLNPESIEALYKDKPEENLKAYEEQLKQLEKKLSKLNDLYINELISMDALKQKSAELLKEKSSLELFINRSKTQTNNKQSFEKLVKMDDILKMSYDDQKKVVKTLIKRVEVKRDEINVIFKL</sequence>
<dbReference type="Gene3D" id="3.90.1750.20">
    <property type="entry name" value="Putative Large Serine Recombinase, Chain B, Domain 2"/>
    <property type="match status" value="1"/>
</dbReference>
<dbReference type="InterPro" id="IPR011109">
    <property type="entry name" value="DNA_bind_recombinase_dom"/>
</dbReference>
<evidence type="ECO:0000313" key="5">
    <source>
        <dbReference type="Proteomes" id="UP000222913"/>
    </source>
</evidence>
<dbReference type="AlphaFoldDB" id="A0A2G3NT35"/>
<accession>A0A2G3NT35</accession>
<feature type="domain" description="Recombinase" evidence="3">
    <location>
        <begin position="163"/>
        <end position="264"/>
    </location>
</feature>
<name>A0A2G3NT35_STRMC</name>
<organism evidence="4 5">
    <name type="scientific">Streptococcus macedonicus</name>
    <name type="common">Streptococcus gallolyticus macedonicus</name>
    <dbReference type="NCBI Taxonomy" id="59310"/>
    <lineage>
        <taxon>Bacteria</taxon>
        <taxon>Bacillati</taxon>
        <taxon>Bacillota</taxon>
        <taxon>Bacilli</taxon>
        <taxon>Lactobacillales</taxon>
        <taxon>Streptococcaceae</taxon>
        <taxon>Streptococcus</taxon>
    </lineage>
</organism>
<dbReference type="Gene3D" id="3.40.50.1390">
    <property type="entry name" value="Resolvase, N-terminal catalytic domain"/>
    <property type="match status" value="1"/>
</dbReference>
<evidence type="ECO:0000313" key="4">
    <source>
        <dbReference type="EMBL" id="PHV56707.1"/>
    </source>
</evidence>
<dbReference type="SUPFAM" id="SSF53041">
    <property type="entry name" value="Resolvase-like"/>
    <property type="match status" value="1"/>
</dbReference>
<dbReference type="Proteomes" id="UP000222913">
    <property type="component" value="Unassembled WGS sequence"/>
</dbReference>
<dbReference type="GO" id="GO:0003677">
    <property type="term" value="F:DNA binding"/>
    <property type="evidence" value="ECO:0007669"/>
    <property type="project" value="InterPro"/>
</dbReference>
<reference evidence="4 5" key="1">
    <citation type="submission" date="2017-10" db="EMBL/GenBank/DDBJ databases">
        <title>Whole-genome sequence of three Streptococcus macedonicus strains isolated from Italian cheeses of the Veneto region.</title>
        <authorList>
            <person name="Treu L."/>
            <person name="De Diego-Diaz B."/>
            <person name="Papadimitriou K."/>
            <person name="Tsakalidou E."/>
            <person name="Corich V."/>
            <person name="Giacomini A."/>
        </authorList>
    </citation>
    <scope>NUCLEOTIDE SEQUENCE [LARGE SCALE GENOMIC DNA]</scope>
    <source>
        <strain evidence="4 5">27MV</strain>
    </source>
</reference>
<dbReference type="CDD" id="cd03768">
    <property type="entry name" value="SR_ResInv"/>
    <property type="match status" value="1"/>
</dbReference>
<dbReference type="InterPro" id="IPR006119">
    <property type="entry name" value="Resolv_N"/>
</dbReference>
<dbReference type="InterPro" id="IPR050639">
    <property type="entry name" value="SSR_resolvase"/>
</dbReference>
<dbReference type="PROSITE" id="PS51737">
    <property type="entry name" value="RECOMBINASE_DNA_BIND"/>
    <property type="match status" value="1"/>
</dbReference>
<dbReference type="PROSITE" id="PS51736">
    <property type="entry name" value="RECOMBINASES_3"/>
    <property type="match status" value="1"/>
</dbReference>
<evidence type="ECO:0000256" key="1">
    <source>
        <dbReference type="SAM" id="Coils"/>
    </source>
</evidence>
<evidence type="ECO:0000259" key="2">
    <source>
        <dbReference type="PROSITE" id="PS51736"/>
    </source>
</evidence>
<dbReference type="PANTHER" id="PTHR30461:SF23">
    <property type="entry name" value="DNA RECOMBINASE-RELATED"/>
    <property type="match status" value="1"/>
</dbReference>
<gene>
    <name evidence="4" type="ORF">CS010_07170</name>
</gene>
<dbReference type="RefSeq" id="WP_099390654.1">
    <property type="nucleotide sequence ID" value="NZ_PEBM01000039.1"/>
</dbReference>
<dbReference type="EMBL" id="PEBM01000039">
    <property type="protein sequence ID" value="PHV56707.1"/>
    <property type="molecule type" value="Genomic_DNA"/>
</dbReference>
<dbReference type="GO" id="GO:0000150">
    <property type="term" value="F:DNA strand exchange activity"/>
    <property type="evidence" value="ECO:0007669"/>
    <property type="project" value="InterPro"/>
</dbReference>
<comment type="caution">
    <text evidence="4">The sequence shown here is derived from an EMBL/GenBank/DDBJ whole genome shotgun (WGS) entry which is preliminary data.</text>
</comment>
<dbReference type="Pfam" id="PF13408">
    <property type="entry name" value="Zn_ribbon_recom"/>
    <property type="match status" value="1"/>
</dbReference>
<dbReference type="Pfam" id="PF07508">
    <property type="entry name" value="Recombinase"/>
    <property type="match status" value="1"/>
</dbReference>
<dbReference type="InterPro" id="IPR025827">
    <property type="entry name" value="Zn_ribbon_recom_dom"/>
</dbReference>
<evidence type="ECO:0000259" key="3">
    <source>
        <dbReference type="PROSITE" id="PS51737"/>
    </source>
</evidence>
<dbReference type="InterPro" id="IPR038109">
    <property type="entry name" value="DNA_bind_recomb_sf"/>
</dbReference>
<proteinExistence type="predicted"/>
<feature type="domain" description="Resolvase/invertase-type recombinase catalytic" evidence="2">
    <location>
        <begin position="6"/>
        <end position="154"/>
    </location>
</feature>
<dbReference type="Pfam" id="PF00239">
    <property type="entry name" value="Resolvase"/>
    <property type="match status" value="1"/>
</dbReference>
<protein>
    <submittedName>
        <fullName evidence="4">Integrase</fullName>
    </submittedName>
</protein>
<keyword evidence="1" id="KW-0175">Coiled coil</keyword>
<dbReference type="InterPro" id="IPR036162">
    <property type="entry name" value="Resolvase-like_N_sf"/>
</dbReference>
<feature type="coiled-coil region" evidence="1">
    <location>
        <begin position="362"/>
        <end position="389"/>
    </location>
</feature>